<dbReference type="SUPFAM" id="SSF103473">
    <property type="entry name" value="MFS general substrate transporter"/>
    <property type="match status" value="1"/>
</dbReference>
<feature type="transmembrane region" description="Helical" evidence="8">
    <location>
        <begin position="323"/>
        <end position="342"/>
    </location>
</feature>
<evidence type="ECO:0000256" key="6">
    <source>
        <dbReference type="ARBA" id="ARBA00023136"/>
    </source>
</evidence>
<comment type="caution">
    <text evidence="10">The sequence shown here is derived from an EMBL/GenBank/DDBJ whole genome shotgun (WGS) entry which is preliminary data.</text>
</comment>
<dbReference type="GO" id="GO:0005886">
    <property type="term" value="C:plasma membrane"/>
    <property type="evidence" value="ECO:0007669"/>
    <property type="project" value="UniProtKB-SubCell"/>
</dbReference>
<dbReference type="EMBL" id="JBHSXN010000002">
    <property type="protein sequence ID" value="MFC6953651.1"/>
    <property type="molecule type" value="Genomic_DNA"/>
</dbReference>
<feature type="transmembrane region" description="Helical" evidence="8">
    <location>
        <begin position="151"/>
        <end position="174"/>
    </location>
</feature>
<protein>
    <submittedName>
        <fullName evidence="10">MFS transporter</fullName>
    </submittedName>
</protein>
<dbReference type="PANTHER" id="PTHR23517:SF3">
    <property type="entry name" value="INTEGRAL MEMBRANE TRANSPORT PROTEIN"/>
    <property type="match status" value="1"/>
</dbReference>
<feature type="transmembrane region" description="Helical" evidence="8">
    <location>
        <begin position="412"/>
        <end position="433"/>
    </location>
</feature>
<dbReference type="RefSeq" id="WP_379762542.1">
    <property type="nucleotide sequence ID" value="NZ_JAZAQL010000002.1"/>
</dbReference>
<evidence type="ECO:0000256" key="2">
    <source>
        <dbReference type="ARBA" id="ARBA00022448"/>
    </source>
</evidence>
<evidence type="ECO:0000259" key="9">
    <source>
        <dbReference type="PROSITE" id="PS50850"/>
    </source>
</evidence>
<gene>
    <name evidence="10" type="ORF">ACFQGB_12330</name>
</gene>
<evidence type="ECO:0000313" key="11">
    <source>
        <dbReference type="Proteomes" id="UP001596395"/>
    </source>
</evidence>
<feature type="transmembrane region" description="Helical" evidence="8">
    <location>
        <begin position="60"/>
        <end position="81"/>
    </location>
</feature>
<comment type="subcellular location">
    <subcellularLocation>
        <location evidence="1">Cell membrane</location>
        <topology evidence="1">Multi-pass membrane protein</topology>
    </subcellularLocation>
</comment>
<keyword evidence="2" id="KW-0813">Transport</keyword>
<dbReference type="InterPro" id="IPR011701">
    <property type="entry name" value="MFS"/>
</dbReference>
<keyword evidence="6 8" id="KW-0472">Membrane</keyword>
<feature type="transmembrane region" description="Helical" evidence="8">
    <location>
        <begin position="180"/>
        <end position="198"/>
    </location>
</feature>
<dbReference type="Proteomes" id="UP001596395">
    <property type="component" value="Unassembled WGS sequence"/>
</dbReference>
<keyword evidence="5 8" id="KW-1133">Transmembrane helix</keyword>
<dbReference type="PANTHER" id="PTHR23517">
    <property type="entry name" value="RESISTANCE PROTEIN MDTM, PUTATIVE-RELATED-RELATED"/>
    <property type="match status" value="1"/>
</dbReference>
<evidence type="ECO:0000256" key="1">
    <source>
        <dbReference type="ARBA" id="ARBA00004651"/>
    </source>
</evidence>
<evidence type="ECO:0000313" key="10">
    <source>
        <dbReference type="EMBL" id="MFC6953651.1"/>
    </source>
</evidence>
<dbReference type="InterPro" id="IPR050171">
    <property type="entry name" value="MFS_Transporters"/>
</dbReference>
<dbReference type="InterPro" id="IPR020846">
    <property type="entry name" value="MFS_dom"/>
</dbReference>
<evidence type="ECO:0000256" key="5">
    <source>
        <dbReference type="ARBA" id="ARBA00022989"/>
    </source>
</evidence>
<organism evidence="10 11">
    <name type="scientific">Halorubellus litoreus</name>
    <dbReference type="NCBI Taxonomy" id="755308"/>
    <lineage>
        <taxon>Archaea</taxon>
        <taxon>Methanobacteriati</taxon>
        <taxon>Methanobacteriota</taxon>
        <taxon>Stenosarchaea group</taxon>
        <taxon>Halobacteria</taxon>
        <taxon>Halobacteriales</taxon>
        <taxon>Halorubellaceae</taxon>
        <taxon>Halorubellus</taxon>
    </lineage>
</organism>
<evidence type="ECO:0000256" key="4">
    <source>
        <dbReference type="ARBA" id="ARBA00022692"/>
    </source>
</evidence>
<sequence>MSENALAGHVDRNDRAVVGLATVGHASVHTFELAIPLFIPLWLAEFDSLDLLVASVPFDAAAAGVLVTIGYGLFGLGALPGGVLADRVGSKRLIVACLFGMSAAFVVLALAPSALAVGGALALWGAAASVYHPAGLSMLSRGASERGKAFAYHGMAGNLGIALGPFVVAVALVVADWQTVALALALPVVGVAALATRIDVDERAAVEEDSSDGNEDPATASDGGEDRTSSVESFADFKLGSKELFLGGFALIFPVVVASGLYYRGILTFLPEVLSSYDAFAAIAVGDLSLETYRYAYAGLLAVGILGQYAGGRVSDLVRPERALAPAFLALAVLAAFVLPAANAGLVPFLALGVVLGTMLFFVQPLYQAAVADHTPAGTRGLSYGYTYLGVFGVGALGGALAGAILEFADAAALFATLGGIALLGAGAALALARRGE</sequence>
<evidence type="ECO:0000256" key="7">
    <source>
        <dbReference type="SAM" id="MobiDB-lite"/>
    </source>
</evidence>
<keyword evidence="3" id="KW-1003">Cell membrane</keyword>
<feature type="transmembrane region" description="Helical" evidence="8">
    <location>
        <begin position="295"/>
        <end position="311"/>
    </location>
</feature>
<keyword evidence="4 8" id="KW-0812">Transmembrane</keyword>
<feature type="transmembrane region" description="Helical" evidence="8">
    <location>
        <begin position="121"/>
        <end position="139"/>
    </location>
</feature>
<feature type="transmembrane region" description="Helical" evidence="8">
    <location>
        <begin position="348"/>
        <end position="367"/>
    </location>
</feature>
<accession>A0ABD5VI80</accession>
<feature type="transmembrane region" description="Helical" evidence="8">
    <location>
        <begin position="388"/>
        <end position="406"/>
    </location>
</feature>
<dbReference type="InterPro" id="IPR036259">
    <property type="entry name" value="MFS_trans_sf"/>
</dbReference>
<feature type="transmembrane region" description="Helical" evidence="8">
    <location>
        <begin position="93"/>
        <end position="115"/>
    </location>
</feature>
<dbReference type="Pfam" id="PF07690">
    <property type="entry name" value="MFS_1"/>
    <property type="match status" value="1"/>
</dbReference>
<reference evidence="10 11" key="1">
    <citation type="journal article" date="2019" name="Int. J. Syst. Evol. Microbiol.">
        <title>The Global Catalogue of Microorganisms (GCM) 10K type strain sequencing project: providing services to taxonomists for standard genome sequencing and annotation.</title>
        <authorList>
            <consortium name="The Broad Institute Genomics Platform"/>
            <consortium name="The Broad Institute Genome Sequencing Center for Infectious Disease"/>
            <person name="Wu L."/>
            <person name="Ma J."/>
        </authorList>
    </citation>
    <scope>NUCLEOTIDE SEQUENCE [LARGE SCALE GENOMIC DNA]</scope>
    <source>
        <strain evidence="10 11">GX26</strain>
    </source>
</reference>
<evidence type="ECO:0000256" key="3">
    <source>
        <dbReference type="ARBA" id="ARBA00022475"/>
    </source>
</evidence>
<name>A0ABD5VI80_9EURY</name>
<proteinExistence type="predicted"/>
<feature type="region of interest" description="Disordered" evidence="7">
    <location>
        <begin position="205"/>
        <end position="228"/>
    </location>
</feature>
<dbReference type="AlphaFoldDB" id="A0ABD5VI80"/>
<dbReference type="PROSITE" id="PS50850">
    <property type="entry name" value="MFS"/>
    <property type="match status" value="1"/>
</dbReference>
<evidence type="ECO:0000256" key="8">
    <source>
        <dbReference type="SAM" id="Phobius"/>
    </source>
</evidence>
<feature type="domain" description="Major facilitator superfamily (MFS) profile" evidence="9">
    <location>
        <begin position="1"/>
        <end position="437"/>
    </location>
</feature>
<feature type="transmembrane region" description="Helical" evidence="8">
    <location>
        <begin position="244"/>
        <end position="263"/>
    </location>
</feature>
<dbReference type="Gene3D" id="1.20.1250.20">
    <property type="entry name" value="MFS general substrate transporter like domains"/>
    <property type="match status" value="1"/>
</dbReference>
<keyword evidence="11" id="KW-1185">Reference proteome</keyword>